<feature type="non-terminal residue" evidence="2">
    <location>
        <position position="1"/>
    </location>
</feature>
<dbReference type="EMBL" id="BKCJ011883781">
    <property type="protein sequence ID" value="GFD60874.1"/>
    <property type="molecule type" value="Genomic_DNA"/>
</dbReference>
<comment type="caution">
    <text evidence="2">The sequence shown here is derived from an EMBL/GenBank/DDBJ whole genome shotgun (WGS) entry which is preliminary data.</text>
</comment>
<name>A0A699XYT2_TANCI</name>
<sequence>EPVVEHSTLNAPVAHSEWGTAGIGSSDDENEEQEIEEPLEEVEADPHTDVDESFFVDADAVEKASVVVEHLVQEENPDV</sequence>
<organism evidence="2">
    <name type="scientific">Tanacetum cinerariifolium</name>
    <name type="common">Dalmatian daisy</name>
    <name type="synonym">Chrysanthemum cinerariifolium</name>
    <dbReference type="NCBI Taxonomy" id="118510"/>
    <lineage>
        <taxon>Eukaryota</taxon>
        <taxon>Viridiplantae</taxon>
        <taxon>Streptophyta</taxon>
        <taxon>Embryophyta</taxon>
        <taxon>Tracheophyta</taxon>
        <taxon>Spermatophyta</taxon>
        <taxon>Magnoliopsida</taxon>
        <taxon>eudicotyledons</taxon>
        <taxon>Gunneridae</taxon>
        <taxon>Pentapetalae</taxon>
        <taxon>asterids</taxon>
        <taxon>campanulids</taxon>
        <taxon>Asterales</taxon>
        <taxon>Asteraceae</taxon>
        <taxon>Asteroideae</taxon>
        <taxon>Anthemideae</taxon>
        <taxon>Anthemidinae</taxon>
        <taxon>Tanacetum</taxon>
    </lineage>
</organism>
<gene>
    <name evidence="2" type="ORF">Tci_932843</name>
</gene>
<feature type="non-terminal residue" evidence="2">
    <location>
        <position position="79"/>
    </location>
</feature>
<evidence type="ECO:0000256" key="1">
    <source>
        <dbReference type="SAM" id="MobiDB-lite"/>
    </source>
</evidence>
<dbReference type="AlphaFoldDB" id="A0A699XYT2"/>
<feature type="compositionally biased region" description="Acidic residues" evidence="1">
    <location>
        <begin position="26"/>
        <end position="43"/>
    </location>
</feature>
<evidence type="ECO:0000313" key="2">
    <source>
        <dbReference type="EMBL" id="GFD60874.1"/>
    </source>
</evidence>
<reference evidence="2" key="1">
    <citation type="journal article" date="2019" name="Sci. Rep.">
        <title>Draft genome of Tanacetum cinerariifolium, the natural source of mosquito coil.</title>
        <authorList>
            <person name="Yamashiro T."/>
            <person name="Shiraishi A."/>
            <person name="Satake H."/>
            <person name="Nakayama K."/>
        </authorList>
    </citation>
    <scope>NUCLEOTIDE SEQUENCE</scope>
</reference>
<proteinExistence type="predicted"/>
<accession>A0A699XYT2</accession>
<protein>
    <submittedName>
        <fullName evidence="2">Uncharacterized protein</fullName>
    </submittedName>
</protein>
<feature type="region of interest" description="Disordered" evidence="1">
    <location>
        <begin position="1"/>
        <end position="47"/>
    </location>
</feature>